<dbReference type="EMBL" id="NEVH01016333">
    <property type="protein sequence ID" value="PNF25471.1"/>
    <property type="molecule type" value="Genomic_DNA"/>
</dbReference>
<evidence type="ECO:0000313" key="6">
    <source>
        <dbReference type="Proteomes" id="UP000235965"/>
    </source>
</evidence>
<organism evidence="5 6">
    <name type="scientific">Cryptotermes secundus</name>
    <dbReference type="NCBI Taxonomy" id="105785"/>
    <lineage>
        <taxon>Eukaryota</taxon>
        <taxon>Metazoa</taxon>
        <taxon>Ecdysozoa</taxon>
        <taxon>Arthropoda</taxon>
        <taxon>Hexapoda</taxon>
        <taxon>Insecta</taxon>
        <taxon>Pterygota</taxon>
        <taxon>Neoptera</taxon>
        <taxon>Polyneoptera</taxon>
        <taxon>Dictyoptera</taxon>
        <taxon>Blattodea</taxon>
        <taxon>Blattoidea</taxon>
        <taxon>Termitoidae</taxon>
        <taxon>Kalotermitidae</taxon>
        <taxon>Cryptotermitinae</taxon>
        <taxon>Cryptotermes</taxon>
    </lineage>
</organism>
<evidence type="ECO:0000256" key="3">
    <source>
        <dbReference type="SAM" id="SignalP"/>
    </source>
</evidence>
<keyword evidence="2" id="KW-0964">Secreted</keyword>
<accession>A0A2J7QA53</accession>
<dbReference type="Pfam" id="PF15430">
    <property type="entry name" value="SVWC"/>
    <property type="match status" value="1"/>
</dbReference>
<protein>
    <recommendedName>
        <fullName evidence="4">Single domain-containing protein</fullName>
    </recommendedName>
</protein>
<keyword evidence="3" id="KW-0732">Signal</keyword>
<gene>
    <name evidence="5" type="ORF">B7P43_G05996</name>
</gene>
<reference evidence="5 6" key="1">
    <citation type="submission" date="2017-12" db="EMBL/GenBank/DDBJ databases">
        <title>Hemimetabolous genomes reveal molecular basis of termite eusociality.</title>
        <authorList>
            <person name="Harrison M.C."/>
            <person name="Jongepier E."/>
            <person name="Robertson H.M."/>
            <person name="Arning N."/>
            <person name="Bitard-Feildel T."/>
            <person name="Chao H."/>
            <person name="Childers C.P."/>
            <person name="Dinh H."/>
            <person name="Doddapaneni H."/>
            <person name="Dugan S."/>
            <person name="Gowin J."/>
            <person name="Greiner C."/>
            <person name="Han Y."/>
            <person name="Hu H."/>
            <person name="Hughes D.S.T."/>
            <person name="Huylmans A.-K."/>
            <person name="Kemena C."/>
            <person name="Kremer L.P.M."/>
            <person name="Lee S.L."/>
            <person name="Lopez-Ezquerra A."/>
            <person name="Mallet L."/>
            <person name="Monroy-Kuhn J.M."/>
            <person name="Moser A."/>
            <person name="Murali S.C."/>
            <person name="Muzny D.M."/>
            <person name="Otani S."/>
            <person name="Piulachs M.-D."/>
            <person name="Poelchau M."/>
            <person name="Qu J."/>
            <person name="Schaub F."/>
            <person name="Wada-Katsumata A."/>
            <person name="Worley K.C."/>
            <person name="Xie Q."/>
            <person name="Ylla G."/>
            <person name="Poulsen M."/>
            <person name="Gibbs R.A."/>
            <person name="Schal C."/>
            <person name="Richards S."/>
            <person name="Belles X."/>
            <person name="Korb J."/>
            <person name="Bornberg-Bauer E."/>
        </authorList>
    </citation>
    <scope>NUCLEOTIDE SEQUENCE [LARGE SCALE GENOMIC DNA]</scope>
    <source>
        <tissue evidence="5">Whole body</tissue>
    </source>
</reference>
<evidence type="ECO:0000313" key="5">
    <source>
        <dbReference type="EMBL" id="PNF25471.1"/>
    </source>
</evidence>
<dbReference type="SMART" id="SM01318">
    <property type="entry name" value="SVWC"/>
    <property type="match status" value="1"/>
</dbReference>
<evidence type="ECO:0000259" key="4">
    <source>
        <dbReference type="SMART" id="SM01318"/>
    </source>
</evidence>
<name>A0A2J7QA53_9NEOP</name>
<dbReference type="InParanoid" id="A0A2J7QA53"/>
<comment type="caution">
    <text evidence="5">The sequence shown here is derived from an EMBL/GenBank/DDBJ whole genome shotgun (WGS) entry which is preliminary data.</text>
</comment>
<proteinExistence type="predicted"/>
<keyword evidence="6" id="KW-1185">Reference proteome</keyword>
<dbReference type="InterPro" id="IPR053308">
    <property type="entry name" value="Vago-like"/>
</dbReference>
<evidence type="ECO:0000256" key="1">
    <source>
        <dbReference type="ARBA" id="ARBA00004613"/>
    </source>
</evidence>
<sequence>MLIALALSTAVLTLAGCTSGAVYREILPERQEAPGKCFVELSAGESYYKENECVKYTCQPSSRVGYVELVGSTCSMRIISFPGCEDKPENLTLKYPECCPSTCSSSHEMNLW</sequence>
<dbReference type="PANTHER" id="PTHR39957:SF1">
    <property type="entry name" value="AT09846P1-RELATED"/>
    <property type="match status" value="1"/>
</dbReference>
<evidence type="ECO:0000256" key="2">
    <source>
        <dbReference type="ARBA" id="ARBA00022525"/>
    </source>
</evidence>
<dbReference type="AlphaFoldDB" id="A0A2J7QA53"/>
<dbReference type="FunCoup" id="A0A2J7QA53">
    <property type="interactions" value="18"/>
</dbReference>
<feature type="chain" id="PRO_5014375262" description="Single domain-containing protein" evidence="3">
    <location>
        <begin position="21"/>
        <end position="112"/>
    </location>
</feature>
<feature type="signal peptide" evidence="3">
    <location>
        <begin position="1"/>
        <end position="20"/>
    </location>
</feature>
<dbReference type="GO" id="GO:0005576">
    <property type="term" value="C:extracellular region"/>
    <property type="evidence" value="ECO:0007669"/>
    <property type="project" value="UniProtKB-SubCell"/>
</dbReference>
<dbReference type="InterPro" id="IPR029277">
    <property type="entry name" value="SVWC_dom"/>
</dbReference>
<dbReference type="PANTHER" id="PTHR39957">
    <property type="entry name" value="AT09846P1-RELATED"/>
    <property type="match status" value="1"/>
</dbReference>
<dbReference type="Proteomes" id="UP000235965">
    <property type="component" value="Unassembled WGS sequence"/>
</dbReference>
<comment type="subcellular location">
    <subcellularLocation>
        <location evidence="1">Secreted</location>
    </subcellularLocation>
</comment>
<feature type="domain" description="Single" evidence="4">
    <location>
        <begin position="37"/>
        <end position="103"/>
    </location>
</feature>